<dbReference type="PANTHER" id="PTHR42733:SF12">
    <property type="entry name" value="PROTEINASE"/>
    <property type="match status" value="1"/>
</dbReference>
<evidence type="ECO:0000259" key="2">
    <source>
        <dbReference type="Pfam" id="PF01965"/>
    </source>
</evidence>
<accession>A0ABP7P2L1</accession>
<proteinExistence type="inferred from homology"/>
<evidence type="ECO:0000313" key="3">
    <source>
        <dbReference type="EMBL" id="GAA3958672.1"/>
    </source>
</evidence>
<dbReference type="InterPro" id="IPR029062">
    <property type="entry name" value="Class_I_gatase-like"/>
</dbReference>
<sequence>MTDSNRLEGKKVAILAADGFEQSELFKPRQALLDAGASVDVVSLDSGSIKGWDSDNWGDSINVDKVVTDVSSKDYHALVLPGGLFNPDALRANKDAVKFVQGFFNEDSVKPVAAICHGPWMLVEAGVVKGRTLTSFPSIQTDLKNAGANWVNEEVVVDNGIVTSRKPDDIPAFNRKMIEEFCEGRHTEAA</sequence>
<dbReference type="EMBL" id="BAABBO010000007">
    <property type="protein sequence ID" value="GAA3958672.1"/>
    <property type="molecule type" value="Genomic_DNA"/>
</dbReference>
<protein>
    <submittedName>
        <fullName evidence="3">Type 1 glutamine amidotransferase domain-containing protein</fullName>
    </submittedName>
</protein>
<reference evidence="4" key="1">
    <citation type="journal article" date="2019" name="Int. J. Syst. Evol. Microbiol.">
        <title>The Global Catalogue of Microorganisms (GCM) 10K type strain sequencing project: providing services to taxonomists for standard genome sequencing and annotation.</title>
        <authorList>
            <consortium name="The Broad Institute Genomics Platform"/>
            <consortium name="The Broad Institute Genome Sequencing Center for Infectious Disease"/>
            <person name="Wu L."/>
            <person name="Ma J."/>
        </authorList>
    </citation>
    <scope>NUCLEOTIDE SEQUENCE [LARGE SCALE GENOMIC DNA]</scope>
    <source>
        <strain evidence="4">JCM 17555</strain>
    </source>
</reference>
<dbReference type="SUPFAM" id="SSF52317">
    <property type="entry name" value="Class I glutamine amidotransferase-like"/>
    <property type="match status" value="1"/>
</dbReference>
<name>A0ABP7P2L1_9GAMM</name>
<dbReference type="CDD" id="cd03134">
    <property type="entry name" value="GATase1_PfpI_like"/>
    <property type="match status" value="1"/>
</dbReference>
<dbReference type="PROSITE" id="PS51276">
    <property type="entry name" value="PEPTIDASE_C56_PFPI"/>
    <property type="match status" value="1"/>
</dbReference>
<dbReference type="RefSeq" id="WP_344805141.1">
    <property type="nucleotide sequence ID" value="NZ_BAABBO010000007.1"/>
</dbReference>
<organism evidence="3 4">
    <name type="scientific">Allohahella marinimesophila</name>
    <dbReference type="NCBI Taxonomy" id="1054972"/>
    <lineage>
        <taxon>Bacteria</taxon>
        <taxon>Pseudomonadati</taxon>
        <taxon>Pseudomonadota</taxon>
        <taxon>Gammaproteobacteria</taxon>
        <taxon>Oceanospirillales</taxon>
        <taxon>Hahellaceae</taxon>
        <taxon>Allohahella</taxon>
    </lineage>
</organism>
<dbReference type="NCBIfam" id="TIGR01382">
    <property type="entry name" value="PfpI"/>
    <property type="match status" value="1"/>
</dbReference>
<feature type="domain" description="DJ-1/PfpI" evidence="2">
    <location>
        <begin position="10"/>
        <end position="180"/>
    </location>
</feature>
<comment type="similarity">
    <text evidence="1">Belongs to the peptidase C56 family.</text>
</comment>
<keyword evidence="3" id="KW-0315">Glutamine amidotransferase</keyword>
<evidence type="ECO:0000256" key="1">
    <source>
        <dbReference type="ARBA" id="ARBA00008542"/>
    </source>
</evidence>
<gene>
    <name evidence="3" type="ORF">GCM10022278_16300</name>
</gene>
<dbReference type="InterPro" id="IPR006286">
    <property type="entry name" value="C56_PfpI-like"/>
</dbReference>
<comment type="caution">
    <text evidence="3">The sequence shown here is derived from an EMBL/GenBank/DDBJ whole genome shotgun (WGS) entry which is preliminary data.</text>
</comment>
<dbReference type="InterPro" id="IPR002818">
    <property type="entry name" value="DJ-1/PfpI"/>
</dbReference>
<dbReference type="Proteomes" id="UP001501337">
    <property type="component" value="Unassembled WGS sequence"/>
</dbReference>
<keyword evidence="4" id="KW-1185">Reference proteome</keyword>
<dbReference type="Gene3D" id="3.40.50.880">
    <property type="match status" value="1"/>
</dbReference>
<dbReference type="PANTHER" id="PTHR42733">
    <property type="entry name" value="DJ-1 PROTEIN"/>
    <property type="match status" value="1"/>
</dbReference>
<evidence type="ECO:0000313" key="4">
    <source>
        <dbReference type="Proteomes" id="UP001501337"/>
    </source>
</evidence>
<dbReference type="Pfam" id="PF01965">
    <property type="entry name" value="DJ-1_PfpI"/>
    <property type="match status" value="1"/>
</dbReference>